<gene>
    <name evidence="5" type="ORF">RJT34_16451</name>
</gene>
<dbReference type="Gene3D" id="2.60.120.330">
    <property type="entry name" value="B-lactam Antibiotic, Isopenicillin N Synthase, Chain"/>
    <property type="match status" value="2"/>
</dbReference>
<keyword evidence="3" id="KW-0408">Iron</keyword>
<dbReference type="Pfam" id="PF14226">
    <property type="entry name" value="DIOX_N"/>
    <property type="match status" value="1"/>
</dbReference>
<evidence type="ECO:0000256" key="3">
    <source>
        <dbReference type="ARBA" id="ARBA00023004"/>
    </source>
</evidence>
<accession>A0AAN9PCB7</accession>
<evidence type="ECO:0000256" key="1">
    <source>
        <dbReference type="ARBA" id="ARBA00022723"/>
    </source>
</evidence>
<sequence length="126" mass="14114">MRDGNEVKGLVDTGILEVPERYIQPLQERIMDKYDSRVCDVPPIDLSKLNGPKNKKVMDEIVRATETLGFFQVVNHGTITTLLQDGIGGLYVKVEDDNNAKNGEWLEIPPIPGALVINIDDILQVW</sequence>
<organism evidence="5 6">
    <name type="scientific">Clitoria ternatea</name>
    <name type="common">Butterfly pea</name>
    <dbReference type="NCBI Taxonomy" id="43366"/>
    <lineage>
        <taxon>Eukaryota</taxon>
        <taxon>Viridiplantae</taxon>
        <taxon>Streptophyta</taxon>
        <taxon>Embryophyta</taxon>
        <taxon>Tracheophyta</taxon>
        <taxon>Spermatophyta</taxon>
        <taxon>Magnoliopsida</taxon>
        <taxon>eudicotyledons</taxon>
        <taxon>Gunneridae</taxon>
        <taxon>Pentapetalae</taxon>
        <taxon>rosids</taxon>
        <taxon>fabids</taxon>
        <taxon>Fabales</taxon>
        <taxon>Fabaceae</taxon>
        <taxon>Papilionoideae</taxon>
        <taxon>50 kb inversion clade</taxon>
        <taxon>NPAAA clade</taxon>
        <taxon>indigoferoid/millettioid clade</taxon>
        <taxon>Phaseoleae</taxon>
        <taxon>Clitoria</taxon>
    </lineage>
</organism>
<evidence type="ECO:0000256" key="2">
    <source>
        <dbReference type="ARBA" id="ARBA00023002"/>
    </source>
</evidence>
<protein>
    <recommendedName>
        <fullName evidence="4">Non-haem dioxygenase N-terminal domain-containing protein</fullName>
    </recommendedName>
</protein>
<reference evidence="5 6" key="1">
    <citation type="submission" date="2024-01" db="EMBL/GenBank/DDBJ databases">
        <title>The genomes of 5 underutilized Papilionoideae crops provide insights into root nodulation and disease resistance.</title>
        <authorList>
            <person name="Yuan L."/>
        </authorList>
    </citation>
    <scope>NUCLEOTIDE SEQUENCE [LARGE SCALE GENOMIC DNA]</scope>
    <source>
        <strain evidence="5">LY-2023</strain>
        <tissue evidence="5">Leaf</tissue>
    </source>
</reference>
<proteinExistence type="predicted"/>
<dbReference type="Proteomes" id="UP001359559">
    <property type="component" value="Unassembled WGS sequence"/>
</dbReference>
<dbReference type="PANTHER" id="PTHR10209">
    <property type="entry name" value="OXIDOREDUCTASE, 2OG-FE II OXYGENASE FAMILY PROTEIN"/>
    <property type="match status" value="1"/>
</dbReference>
<evidence type="ECO:0000259" key="4">
    <source>
        <dbReference type="Pfam" id="PF14226"/>
    </source>
</evidence>
<dbReference type="SUPFAM" id="SSF51197">
    <property type="entry name" value="Clavaminate synthase-like"/>
    <property type="match status" value="2"/>
</dbReference>
<comment type="caution">
    <text evidence="5">The sequence shown here is derived from an EMBL/GenBank/DDBJ whole genome shotgun (WGS) entry which is preliminary data.</text>
</comment>
<keyword evidence="2" id="KW-0560">Oxidoreductase</keyword>
<evidence type="ECO:0000313" key="5">
    <source>
        <dbReference type="EMBL" id="KAK7293583.1"/>
    </source>
</evidence>
<name>A0AAN9PCB7_CLITE</name>
<dbReference type="AlphaFoldDB" id="A0AAN9PCB7"/>
<keyword evidence="6" id="KW-1185">Reference proteome</keyword>
<dbReference type="GO" id="GO:0046872">
    <property type="term" value="F:metal ion binding"/>
    <property type="evidence" value="ECO:0007669"/>
    <property type="project" value="UniProtKB-KW"/>
</dbReference>
<feature type="domain" description="Non-haem dioxygenase N-terminal" evidence="4">
    <location>
        <begin position="41"/>
        <end position="84"/>
    </location>
</feature>
<dbReference type="GO" id="GO:0016491">
    <property type="term" value="F:oxidoreductase activity"/>
    <property type="evidence" value="ECO:0007669"/>
    <property type="project" value="UniProtKB-KW"/>
</dbReference>
<dbReference type="InterPro" id="IPR027443">
    <property type="entry name" value="IPNS-like_sf"/>
</dbReference>
<dbReference type="InterPro" id="IPR026992">
    <property type="entry name" value="DIOX_N"/>
</dbReference>
<dbReference type="PANTHER" id="PTHR10209:SF230">
    <property type="entry name" value="SCOPOLETIN 8-HYDROXYLASE"/>
    <property type="match status" value="1"/>
</dbReference>
<evidence type="ECO:0000313" key="6">
    <source>
        <dbReference type="Proteomes" id="UP001359559"/>
    </source>
</evidence>
<keyword evidence="1" id="KW-0479">Metal-binding</keyword>
<dbReference type="EMBL" id="JAYKXN010000004">
    <property type="protein sequence ID" value="KAK7293583.1"/>
    <property type="molecule type" value="Genomic_DNA"/>
</dbReference>